<evidence type="ECO:0000256" key="4">
    <source>
        <dbReference type="ARBA" id="ARBA00022833"/>
    </source>
</evidence>
<proteinExistence type="predicted"/>
<dbReference type="FunFam" id="3.30.160.60:FF:001253">
    <property type="entry name" value="Zinc finger protein 408"/>
    <property type="match status" value="1"/>
</dbReference>
<keyword evidence="2" id="KW-0677">Repeat</keyword>
<protein>
    <submittedName>
        <fullName evidence="9">Zinc finger protein 354Alike [Nasonia vitripennis]</fullName>
    </submittedName>
</protein>
<dbReference type="PANTHER" id="PTHR24393:SF151">
    <property type="entry name" value="C2H2-TYPE DOMAIN-CONTAINING PROTEIN"/>
    <property type="match status" value="1"/>
</dbReference>
<dbReference type="GO" id="GO:0008270">
    <property type="term" value="F:zinc ion binding"/>
    <property type="evidence" value="ECO:0007669"/>
    <property type="project" value="UniProtKB-KW"/>
</dbReference>
<dbReference type="SUPFAM" id="SSF57667">
    <property type="entry name" value="beta-beta-alpha zinc fingers"/>
    <property type="match status" value="3"/>
</dbReference>
<feature type="domain" description="C2H2-type" evidence="8">
    <location>
        <begin position="416"/>
        <end position="443"/>
    </location>
</feature>
<feature type="domain" description="C2H2-type" evidence="8">
    <location>
        <begin position="266"/>
        <end position="294"/>
    </location>
</feature>
<feature type="domain" description="C2H2-type" evidence="8">
    <location>
        <begin position="500"/>
        <end position="527"/>
    </location>
</feature>
<dbReference type="GO" id="GO:0001228">
    <property type="term" value="F:DNA-binding transcription activator activity, RNA polymerase II-specific"/>
    <property type="evidence" value="ECO:0007669"/>
    <property type="project" value="TreeGrafter"/>
</dbReference>
<feature type="domain" description="C2H2-type" evidence="8">
    <location>
        <begin position="444"/>
        <end position="471"/>
    </location>
</feature>
<dbReference type="Pfam" id="PF00096">
    <property type="entry name" value="zf-C2H2"/>
    <property type="match status" value="7"/>
</dbReference>
<evidence type="ECO:0000256" key="5">
    <source>
        <dbReference type="ARBA" id="ARBA00023242"/>
    </source>
</evidence>
<feature type="non-terminal residue" evidence="9">
    <location>
        <position position="1"/>
    </location>
</feature>
<keyword evidence="1" id="KW-0479">Metal-binding</keyword>
<dbReference type="FunFam" id="3.30.160.60:FF:000100">
    <property type="entry name" value="Zinc finger 45-like"/>
    <property type="match status" value="2"/>
</dbReference>
<organism evidence="9">
    <name type="scientific">Lepeophtheirus salmonis</name>
    <name type="common">Salmon louse</name>
    <name type="synonym">Caligus salmonis</name>
    <dbReference type="NCBI Taxonomy" id="72036"/>
    <lineage>
        <taxon>Eukaryota</taxon>
        <taxon>Metazoa</taxon>
        <taxon>Ecdysozoa</taxon>
        <taxon>Arthropoda</taxon>
        <taxon>Crustacea</taxon>
        <taxon>Multicrustacea</taxon>
        <taxon>Hexanauplia</taxon>
        <taxon>Copepoda</taxon>
        <taxon>Siphonostomatoida</taxon>
        <taxon>Caligidae</taxon>
        <taxon>Lepeophtheirus</taxon>
    </lineage>
</organism>
<dbReference type="InterPro" id="IPR013087">
    <property type="entry name" value="Znf_C2H2_type"/>
</dbReference>
<feature type="domain" description="C2H2-type" evidence="8">
    <location>
        <begin position="193"/>
        <end position="221"/>
    </location>
</feature>
<dbReference type="AlphaFoldDB" id="A0A0K2TDD5"/>
<feature type="domain" description="C2H2-type" evidence="8">
    <location>
        <begin position="388"/>
        <end position="415"/>
    </location>
</feature>
<feature type="compositionally biased region" description="Low complexity" evidence="7">
    <location>
        <begin position="320"/>
        <end position="331"/>
    </location>
</feature>
<feature type="compositionally biased region" description="Basic and acidic residues" evidence="7">
    <location>
        <begin position="336"/>
        <end position="356"/>
    </location>
</feature>
<sequence>YYFFFLKSRDSIKQTEAVCSSNNTPPIRRSPSSIIMGVSCPLCLNTEAFTSLHNLYNALTGIYICPICKVKPSGSLVEHLLTVHLTNAPSPPSPSIPDPLDELLKDFSDFVQDEAEDKVIVKVEEGGGSKNKTGQRNDINFEVFQTTLTENSNEITNISPPTSAILAAVSSSPSARSKSSSSSNNSSPLNKSVQCNICGWNFDNNNFLQLHMVLMHSGRQAISSSNYTANSNLPKEYKCRFCTNVSFDTFNDYVHHVQDVHNDYRYICHICSRMFKLRGSLLVHHRVVHTTARVVQSHLLNESRTESVTPSNTATVTTGTAAAATGSLPSSQEEETCLKEEEEHSKGSPKGPDENNTKSNFQCPQCNKTFKREYHLNQHIKVHENRFWDCEVCLKSFTTKYFLKKHMRLHTGETPYTCGICGKSFTFQQSYHKHMLYHTDEKPYHCSQCGRAFKELSTLQNHERIHSGERPFACETCGKSFRQRVSYLVHRRIHTGVMPYSCEACGKNFRYKVTQRTHKCPNVGTSSATSTPNKTVFPVLPNSIKNDLQKFRQQVQDRRRHDLATTPPFIGGEMQKLTISVEEDEEKNEELNSMETRIGPNLPPIPLNLEDILKDVCLFS</sequence>
<dbReference type="GO" id="GO:0000978">
    <property type="term" value="F:RNA polymerase II cis-regulatory region sequence-specific DNA binding"/>
    <property type="evidence" value="ECO:0007669"/>
    <property type="project" value="TreeGrafter"/>
</dbReference>
<dbReference type="SMART" id="SM00355">
    <property type="entry name" value="ZnF_C2H2"/>
    <property type="match status" value="9"/>
</dbReference>
<evidence type="ECO:0000256" key="6">
    <source>
        <dbReference type="PROSITE-ProRule" id="PRU00042"/>
    </source>
</evidence>
<evidence type="ECO:0000259" key="8">
    <source>
        <dbReference type="PROSITE" id="PS50157"/>
    </source>
</evidence>
<dbReference type="GO" id="GO:0005634">
    <property type="term" value="C:nucleus"/>
    <property type="evidence" value="ECO:0007669"/>
    <property type="project" value="TreeGrafter"/>
</dbReference>
<keyword evidence="5" id="KW-0539">Nucleus</keyword>
<feature type="region of interest" description="Disordered" evidence="7">
    <location>
        <begin position="320"/>
        <end position="360"/>
    </location>
</feature>
<dbReference type="FunFam" id="3.30.160.60:FF:001573">
    <property type="entry name" value="Zinc finger protein 407"/>
    <property type="match status" value="1"/>
</dbReference>
<keyword evidence="4" id="KW-0862">Zinc</keyword>
<name>A0A0K2TDD5_LEPSM</name>
<reference evidence="9" key="1">
    <citation type="submission" date="2014-05" db="EMBL/GenBank/DDBJ databases">
        <authorList>
            <person name="Chronopoulou M."/>
        </authorList>
    </citation>
    <scope>NUCLEOTIDE SEQUENCE</scope>
    <source>
        <tissue evidence="9">Whole organism</tissue>
    </source>
</reference>
<dbReference type="OrthoDB" id="6334745at2759"/>
<dbReference type="PROSITE" id="PS50157">
    <property type="entry name" value="ZINC_FINGER_C2H2_2"/>
    <property type="match status" value="8"/>
</dbReference>
<keyword evidence="3 6" id="KW-0863">Zinc-finger</keyword>
<evidence type="ECO:0000256" key="2">
    <source>
        <dbReference type="ARBA" id="ARBA00022737"/>
    </source>
</evidence>
<dbReference type="PANTHER" id="PTHR24393">
    <property type="entry name" value="ZINC FINGER PROTEIN"/>
    <property type="match status" value="1"/>
</dbReference>
<evidence type="ECO:0000256" key="7">
    <source>
        <dbReference type="SAM" id="MobiDB-lite"/>
    </source>
</evidence>
<dbReference type="EMBL" id="HACA01006667">
    <property type="protein sequence ID" value="CDW24028.1"/>
    <property type="molecule type" value="Transcribed_RNA"/>
</dbReference>
<evidence type="ECO:0000313" key="9">
    <source>
        <dbReference type="EMBL" id="CDW24028.1"/>
    </source>
</evidence>
<accession>A0A0K2TDD5</accession>
<dbReference type="FunFam" id="3.30.160.60:FF:000184">
    <property type="entry name" value="Zinc finger protein 333"/>
    <property type="match status" value="1"/>
</dbReference>
<dbReference type="PROSITE" id="PS00028">
    <property type="entry name" value="ZINC_FINGER_C2H2_1"/>
    <property type="match status" value="7"/>
</dbReference>
<dbReference type="Gene3D" id="3.30.160.60">
    <property type="entry name" value="Classic Zinc Finger"/>
    <property type="match status" value="7"/>
</dbReference>
<dbReference type="InterPro" id="IPR036236">
    <property type="entry name" value="Znf_C2H2_sf"/>
</dbReference>
<evidence type="ECO:0000256" key="3">
    <source>
        <dbReference type="ARBA" id="ARBA00022771"/>
    </source>
</evidence>
<evidence type="ECO:0000256" key="1">
    <source>
        <dbReference type="ARBA" id="ARBA00022723"/>
    </source>
</evidence>
<feature type="domain" description="C2H2-type" evidence="8">
    <location>
        <begin position="361"/>
        <end position="383"/>
    </location>
</feature>
<feature type="domain" description="C2H2-type" evidence="8">
    <location>
        <begin position="472"/>
        <end position="499"/>
    </location>
</feature>